<evidence type="ECO:0000313" key="1">
    <source>
        <dbReference type="EMBL" id="KAI4302087.1"/>
    </source>
</evidence>
<keyword evidence="2" id="KW-1185">Reference proteome</keyword>
<organism evidence="1 2">
    <name type="scientific">Melastoma candidum</name>
    <dbReference type="NCBI Taxonomy" id="119954"/>
    <lineage>
        <taxon>Eukaryota</taxon>
        <taxon>Viridiplantae</taxon>
        <taxon>Streptophyta</taxon>
        <taxon>Embryophyta</taxon>
        <taxon>Tracheophyta</taxon>
        <taxon>Spermatophyta</taxon>
        <taxon>Magnoliopsida</taxon>
        <taxon>eudicotyledons</taxon>
        <taxon>Gunneridae</taxon>
        <taxon>Pentapetalae</taxon>
        <taxon>rosids</taxon>
        <taxon>malvids</taxon>
        <taxon>Myrtales</taxon>
        <taxon>Melastomataceae</taxon>
        <taxon>Melastomatoideae</taxon>
        <taxon>Melastomateae</taxon>
        <taxon>Melastoma</taxon>
    </lineage>
</organism>
<dbReference type="Proteomes" id="UP001057402">
    <property type="component" value="Chromosome 12"/>
</dbReference>
<dbReference type="EMBL" id="CM042891">
    <property type="protein sequence ID" value="KAI4302087.1"/>
    <property type="molecule type" value="Genomic_DNA"/>
</dbReference>
<protein>
    <submittedName>
        <fullName evidence="1">Uncharacterized protein</fullName>
    </submittedName>
</protein>
<reference evidence="2" key="1">
    <citation type="journal article" date="2023" name="Front. Plant Sci.">
        <title>Chromosomal-level genome assembly of Melastoma candidum provides insights into trichome evolution.</title>
        <authorList>
            <person name="Zhong Y."/>
            <person name="Wu W."/>
            <person name="Sun C."/>
            <person name="Zou P."/>
            <person name="Liu Y."/>
            <person name="Dai S."/>
            <person name="Zhou R."/>
        </authorList>
    </citation>
    <scope>NUCLEOTIDE SEQUENCE [LARGE SCALE GENOMIC DNA]</scope>
</reference>
<sequence>MMHASQTWIYTPQRKLLLLGTREYLQSDGQGRPAMVGHGNMSSWETISDSGMHINTEVGRSITCQDVDRDMNVVASGCKCLGGVRGCDLTSL</sequence>
<evidence type="ECO:0000313" key="2">
    <source>
        <dbReference type="Proteomes" id="UP001057402"/>
    </source>
</evidence>
<comment type="caution">
    <text evidence="1">The sequence shown here is derived from an EMBL/GenBank/DDBJ whole genome shotgun (WGS) entry which is preliminary data.</text>
</comment>
<proteinExistence type="predicted"/>
<gene>
    <name evidence="1" type="ORF">MLD38_037875</name>
</gene>
<name>A0ACB9KXI3_9MYRT</name>
<accession>A0ACB9KXI3</accession>